<feature type="binding site" evidence="3">
    <location>
        <begin position="356"/>
        <end position="360"/>
    </location>
    <ligand>
        <name>ATP</name>
        <dbReference type="ChEBI" id="CHEBI:30616"/>
    </ligand>
</feature>
<feature type="domain" description="AAA+ ATPase" evidence="5">
    <location>
        <begin position="345"/>
        <end position="548"/>
    </location>
</feature>
<evidence type="ECO:0000313" key="6">
    <source>
        <dbReference type="EMBL" id="EFW30515.1"/>
    </source>
</evidence>
<dbReference type="InterPro" id="IPR003583">
    <property type="entry name" value="Hlx-hairpin-Hlx_DNA-bd_motif"/>
</dbReference>
<dbReference type="InterPro" id="IPR041451">
    <property type="entry name" value="RecD2_SH13"/>
</dbReference>
<dbReference type="InterPro" id="IPR003593">
    <property type="entry name" value="AAA+_ATPase"/>
</dbReference>
<accession>E7MZK1</accession>
<dbReference type="Pfam" id="PF14490">
    <property type="entry name" value="HHH_RecD2"/>
    <property type="match status" value="1"/>
</dbReference>
<keyword evidence="3 6" id="KW-0347">Helicase</keyword>
<dbReference type="CDD" id="cd17933">
    <property type="entry name" value="DEXSc_RecD-like"/>
    <property type="match status" value="1"/>
</dbReference>
<dbReference type="SUPFAM" id="SSF47781">
    <property type="entry name" value="RuvA domain 2-like"/>
    <property type="match status" value="1"/>
</dbReference>
<feature type="domain" description="Helix-hairpin-helix DNA-binding motif class 1" evidence="4">
    <location>
        <begin position="129"/>
        <end position="148"/>
    </location>
</feature>
<dbReference type="Gene3D" id="3.40.50.300">
    <property type="entry name" value="P-loop containing nucleotide triphosphate hydrolases"/>
    <property type="match status" value="2"/>
</dbReference>
<feature type="domain" description="Helix-hairpin-helix DNA-binding motif class 1" evidence="4">
    <location>
        <begin position="94"/>
        <end position="115"/>
    </location>
</feature>
<keyword evidence="3" id="KW-0238">DNA-binding</keyword>
<dbReference type="GO" id="GO:0006281">
    <property type="term" value="P:DNA repair"/>
    <property type="evidence" value="ECO:0007669"/>
    <property type="project" value="InterPro"/>
</dbReference>
<dbReference type="GO" id="GO:0009338">
    <property type="term" value="C:exodeoxyribonuclease V complex"/>
    <property type="evidence" value="ECO:0007669"/>
    <property type="project" value="TreeGrafter"/>
</dbReference>
<dbReference type="Pfam" id="PF23139">
    <property type="entry name" value="OB_YrrC"/>
    <property type="match status" value="1"/>
</dbReference>
<dbReference type="InterPro" id="IPR006345">
    <property type="entry name" value="RecD2"/>
</dbReference>
<keyword evidence="1 3" id="KW-0547">Nucleotide-binding</keyword>
<evidence type="ECO:0000256" key="1">
    <source>
        <dbReference type="ARBA" id="ARBA00022741"/>
    </source>
</evidence>
<dbReference type="EC" id="5.6.2.3" evidence="3"/>
<dbReference type="InterPro" id="IPR050534">
    <property type="entry name" value="Coronavir_polyprotein_1ab"/>
</dbReference>
<evidence type="ECO:0000256" key="3">
    <source>
        <dbReference type="HAMAP-Rule" id="MF_01488"/>
    </source>
</evidence>
<evidence type="ECO:0000313" key="7">
    <source>
        <dbReference type="Proteomes" id="UP000004633"/>
    </source>
</evidence>
<dbReference type="GO" id="GO:0003677">
    <property type="term" value="F:DNA binding"/>
    <property type="evidence" value="ECO:0007669"/>
    <property type="project" value="UniProtKB-UniRule"/>
</dbReference>
<dbReference type="Gene3D" id="1.10.150.20">
    <property type="entry name" value="5' to 3' exonuclease, C-terminal subdomain"/>
    <property type="match status" value="1"/>
</dbReference>
<dbReference type="AlphaFoldDB" id="E7MZK1"/>
<dbReference type="EMBL" id="AECV01000001">
    <property type="protein sequence ID" value="EFW30515.1"/>
    <property type="molecule type" value="Genomic_DNA"/>
</dbReference>
<feature type="domain" description="Helix-hairpin-helix DNA-binding motif class 1" evidence="4">
    <location>
        <begin position="193"/>
        <end position="212"/>
    </location>
</feature>
<dbReference type="SMART" id="SM00382">
    <property type="entry name" value="AAA"/>
    <property type="match status" value="1"/>
</dbReference>
<dbReference type="Pfam" id="PF14520">
    <property type="entry name" value="HHH_5"/>
    <property type="match status" value="1"/>
</dbReference>
<gene>
    <name evidence="3" type="primary">recD2</name>
    <name evidence="6" type="ORF">HMPREF9555_00143</name>
</gene>
<dbReference type="InterPro" id="IPR055446">
    <property type="entry name" value="RecD2_N_OB"/>
</dbReference>
<protein>
    <recommendedName>
        <fullName evidence="3">ATP-dependent RecD2 DNA helicase</fullName>
        <ecNumber evidence="3">5.6.2.3</ecNumber>
    </recommendedName>
    <alternativeName>
        <fullName evidence="3">DNA 5'-3' helicase subunit RecD2</fullName>
    </alternativeName>
</protein>
<comment type="catalytic activity">
    <reaction evidence="3">
        <text>ATP + H2O = ADP + phosphate + H(+)</text>
        <dbReference type="Rhea" id="RHEA:13065"/>
        <dbReference type="ChEBI" id="CHEBI:15377"/>
        <dbReference type="ChEBI" id="CHEBI:15378"/>
        <dbReference type="ChEBI" id="CHEBI:30616"/>
        <dbReference type="ChEBI" id="CHEBI:43474"/>
        <dbReference type="ChEBI" id="CHEBI:456216"/>
        <dbReference type="EC" id="5.6.2.3"/>
    </reaction>
</comment>
<dbReference type="GO" id="GO:0006310">
    <property type="term" value="P:DNA recombination"/>
    <property type="evidence" value="ECO:0007669"/>
    <property type="project" value="InterPro"/>
</dbReference>
<dbReference type="SUPFAM" id="SSF52540">
    <property type="entry name" value="P-loop containing nucleoside triphosphate hydrolases"/>
    <property type="match status" value="2"/>
</dbReference>
<reference evidence="6 7" key="1">
    <citation type="submission" date="2010-08" db="EMBL/GenBank/DDBJ databases">
        <authorList>
            <person name="Weinstock G."/>
            <person name="Sodergren E."/>
            <person name="Clifton S."/>
            <person name="Fulton L."/>
            <person name="Fulton B."/>
            <person name="Courtney L."/>
            <person name="Fronick C."/>
            <person name="Harrison M."/>
            <person name="Strong C."/>
            <person name="Farmer C."/>
            <person name="Delahaunty K."/>
            <person name="Markovic C."/>
            <person name="Hall O."/>
            <person name="Minx P."/>
            <person name="Tomlinson C."/>
            <person name="Mitreva M."/>
            <person name="Hou S."/>
            <person name="Chen J."/>
            <person name="Wollam A."/>
            <person name="Pepin K.H."/>
            <person name="Johnson M."/>
            <person name="Bhonagiri V."/>
            <person name="Zhang X."/>
            <person name="Suruliraj S."/>
            <person name="Warren W."/>
            <person name="Chinwalla A."/>
            <person name="Mardis E.R."/>
            <person name="Wilson R.K."/>
        </authorList>
    </citation>
    <scope>NUCLEOTIDE SEQUENCE [LARGE SCALE GENOMIC DNA]</scope>
    <source>
        <strain evidence="6 7">F0399</strain>
    </source>
</reference>
<sequence length="724" mass="78992">MDTGQNLGFRSEEDELTGTVDHIVFSSNDGAFSVFRLRLDNKGKCTATTKGAAPLVGQEVQLIGFWVTHPRFGRQFQALRMRVAAPTNAAGMERFLASGVIDGVGPAMARRIVDRFGAKSFAIIETAPHRLKEVPGIGAKTLEKIVSSYMRQSELRDIMLWLEDHGITGGYAARIFKAYGSLAVQVLEKSPYRLAQDIDGIGFMTADAIAVAAGWEKNAAERIAAGITYELSMISSGGHCCIPERILTDKAAQRLGVSRSEVMDILACEVKAGRLHAVDEMGERLIYPTPLYQAEERTARMLLTLQREAEYIHMDDAKARVAAWEEEHEVHLAAAQREAVIASLSNGILVLTGGPGTGKTTVIRSIIDILEEQGLEILLGAPTGRAAKRLSEATGKPAATIHRMLEAQGGEEGATRFGRDAETRLEADVIIIDEVSMMDIVLMFHFLSAVLPGTHIIFVGDVDQLPAVGPGSVLKDILRAGVIPSVRLTEIFRQNSAGTIVLNAHAINAGRIPTFSAADFSFLPSVSSEDAAAQIVRLSEQLLRKRGGSSIMDIQVLSPMRREACGVDMLNGRLQAALNPPAPDKAEIGWLRMGDKVMQTRNDYTKGVFNGDIGTVSWIDSEHVVVRFAEDMDVSYTRDELSSLTLAYAMSVHKSQGSEYAVVILPLVCAHHVMLQRNLLYTAVTRAKERVIIVGDRAALYTAVSNDRTRRRYTLLAERLTEKI</sequence>
<dbReference type="HAMAP" id="MF_01488">
    <property type="entry name" value="RecD2"/>
    <property type="match status" value="1"/>
</dbReference>
<dbReference type="GO" id="GO:0005524">
    <property type="term" value="F:ATP binding"/>
    <property type="evidence" value="ECO:0007669"/>
    <property type="project" value="UniProtKB-UniRule"/>
</dbReference>
<dbReference type="Proteomes" id="UP000004633">
    <property type="component" value="Unassembled WGS sequence"/>
</dbReference>
<dbReference type="CDD" id="cd18809">
    <property type="entry name" value="SF1_C_RecD"/>
    <property type="match status" value="1"/>
</dbReference>
<dbReference type="InterPro" id="IPR029493">
    <property type="entry name" value="RecD2-like_HHH"/>
</dbReference>
<name>E7MZK1_9FIRM</name>
<dbReference type="Gene3D" id="2.30.30.940">
    <property type="match status" value="1"/>
</dbReference>
<comment type="similarity">
    <text evidence="3">Belongs to the RecD family. RecD2 subfamily.</text>
</comment>
<dbReference type="PANTHER" id="PTHR43788">
    <property type="entry name" value="DNA2/NAM7 HELICASE FAMILY MEMBER"/>
    <property type="match status" value="1"/>
</dbReference>
<dbReference type="NCBIfam" id="TIGR01448">
    <property type="entry name" value="recD_rel"/>
    <property type="match status" value="1"/>
</dbReference>
<dbReference type="Pfam" id="PF18335">
    <property type="entry name" value="SH3_13"/>
    <property type="match status" value="1"/>
</dbReference>
<dbReference type="InterPro" id="IPR027785">
    <property type="entry name" value="UvrD-like_helicase_C"/>
</dbReference>
<dbReference type="STRING" id="749551.HMPREF9555_00143"/>
<keyword evidence="3" id="KW-0378">Hydrolase</keyword>
<dbReference type="InterPro" id="IPR027417">
    <property type="entry name" value="P-loop_NTPase"/>
</dbReference>
<evidence type="ECO:0000259" key="4">
    <source>
        <dbReference type="SMART" id="SM00278"/>
    </source>
</evidence>
<dbReference type="PANTHER" id="PTHR43788:SF6">
    <property type="entry name" value="DNA HELICASE B"/>
    <property type="match status" value="1"/>
</dbReference>
<keyword evidence="7" id="KW-1185">Reference proteome</keyword>
<dbReference type="InterPro" id="IPR010994">
    <property type="entry name" value="RuvA_2-like"/>
</dbReference>
<proteinExistence type="inferred from homology"/>
<dbReference type="Pfam" id="PF13245">
    <property type="entry name" value="AAA_19"/>
    <property type="match status" value="1"/>
</dbReference>
<comment type="function">
    <text evidence="3">DNA-dependent ATPase and ATP-dependent 5'-3' DNA helicase. Has no activity on blunt DNA or DNA with 3'-overhangs, requires at least 10 bases of 5'-ssDNA for helicase activity.</text>
</comment>
<keyword evidence="2 3" id="KW-0067">ATP-binding</keyword>
<dbReference type="Gene3D" id="1.10.10.2220">
    <property type="match status" value="1"/>
</dbReference>
<organism evidence="6 7">
    <name type="scientific">Selenomonas artemidis F0399</name>
    <dbReference type="NCBI Taxonomy" id="749551"/>
    <lineage>
        <taxon>Bacteria</taxon>
        <taxon>Bacillati</taxon>
        <taxon>Bacillota</taxon>
        <taxon>Negativicutes</taxon>
        <taxon>Selenomonadales</taxon>
        <taxon>Selenomonadaceae</taxon>
        <taxon>Selenomonas</taxon>
    </lineage>
</organism>
<dbReference type="GO" id="GO:0016887">
    <property type="term" value="F:ATP hydrolysis activity"/>
    <property type="evidence" value="ECO:0007669"/>
    <property type="project" value="RHEA"/>
</dbReference>
<dbReference type="GO" id="GO:0017116">
    <property type="term" value="F:single-stranded DNA helicase activity"/>
    <property type="evidence" value="ECO:0007669"/>
    <property type="project" value="TreeGrafter"/>
</dbReference>
<dbReference type="RefSeq" id="WP_009348784.1">
    <property type="nucleotide sequence ID" value="NZ_GL638127.1"/>
</dbReference>
<comment type="caution">
    <text evidence="6">The sequence shown here is derived from an EMBL/GenBank/DDBJ whole genome shotgun (WGS) entry which is preliminary data.</text>
</comment>
<dbReference type="GO" id="GO:0043139">
    <property type="term" value="F:5'-3' DNA helicase activity"/>
    <property type="evidence" value="ECO:0007669"/>
    <property type="project" value="UniProtKB-UniRule"/>
</dbReference>
<dbReference type="HOGENOM" id="CLU_007524_0_3_9"/>
<dbReference type="Pfam" id="PF13538">
    <property type="entry name" value="UvrD_C_2"/>
    <property type="match status" value="1"/>
</dbReference>
<dbReference type="SMART" id="SM00278">
    <property type="entry name" value="HhH1"/>
    <property type="match status" value="3"/>
</dbReference>
<evidence type="ECO:0000256" key="2">
    <source>
        <dbReference type="ARBA" id="ARBA00022840"/>
    </source>
</evidence>
<keyword evidence="3" id="KW-0413">Isomerase</keyword>
<evidence type="ECO:0000259" key="5">
    <source>
        <dbReference type="SMART" id="SM00382"/>
    </source>
</evidence>